<dbReference type="Proteomes" id="UP000001542">
    <property type="component" value="Unassembled WGS sequence"/>
</dbReference>
<accession>A2E1G0</accession>
<dbReference type="Pfam" id="PF12796">
    <property type="entry name" value="Ank_2"/>
    <property type="match status" value="2"/>
</dbReference>
<keyword evidence="1" id="KW-0040">ANK repeat</keyword>
<dbReference type="VEuPathDB" id="TrichDB:TVAGG3_0319880"/>
<dbReference type="Gene3D" id="1.25.40.20">
    <property type="entry name" value="Ankyrin repeat-containing domain"/>
    <property type="match status" value="1"/>
</dbReference>
<dbReference type="EMBL" id="DS113284">
    <property type="protein sequence ID" value="EAY13527.1"/>
    <property type="molecule type" value="Genomic_DNA"/>
</dbReference>
<dbReference type="OrthoDB" id="674805at2759"/>
<evidence type="ECO:0000259" key="2">
    <source>
        <dbReference type="Pfam" id="PF11929"/>
    </source>
</evidence>
<dbReference type="VEuPathDB" id="TrichDB:TVAG_343560"/>
<dbReference type="PRINTS" id="PR01415">
    <property type="entry name" value="ANKYRIN"/>
</dbReference>
<dbReference type="STRING" id="5722.A2E1G0"/>
<reference evidence="3" key="2">
    <citation type="journal article" date="2007" name="Science">
        <title>Draft genome sequence of the sexually transmitted pathogen Trichomonas vaginalis.</title>
        <authorList>
            <person name="Carlton J.M."/>
            <person name="Hirt R.P."/>
            <person name="Silva J.C."/>
            <person name="Delcher A.L."/>
            <person name="Schatz M."/>
            <person name="Zhao Q."/>
            <person name="Wortman J.R."/>
            <person name="Bidwell S.L."/>
            <person name="Alsmark U.C.M."/>
            <person name="Besteiro S."/>
            <person name="Sicheritz-Ponten T."/>
            <person name="Noel C.J."/>
            <person name="Dacks J.B."/>
            <person name="Foster P.G."/>
            <person name="Simillion C."/>
            <person name="Van de Peer Y."/>
            <person name="Miranda-Saavedra D."/>
            <person name="Barton G.J."/>
            <person name="Westrop G.D."/>
            <person name="Mueller S."/>
            <person name="Dessi D."/>
            <person name="Fiori P.L."/>
            <person name="Ren Q."/>
            <person name="Paulsen I."/>
            <person name="Zhang H."/>
            <person name="Bastida-Corcuera F.D."/>
            <person name="Simoes-Barbosa A."/>
            <person name="Brown M.T."/>
            <person name="Hayes R.D."/>
            <person name="Mukherjee M."/>
            <person name="Okumura C.Y."/>
            <person name="Schneider R."/>
            <person name="Smith A.J."/>
            <person name="Vanacova S."/>
            <person name="Villalvazo M."/>
            <person name="Haas B.J."/>
            <person name="Pertea M."/>
            <person name="Feldblyum T.V."/>
            <person name="Utterback T.R."/>
            <person name="Shu C.L."/>
            <person name="Osoegawa K."/>
            <person name="de Jong P.J."/>
            <person name="Hrdy I."/>
            <person name="Horvathova L."/>
            <person name="Zubacova Z."/>
            <person name="Dolezal P."/>
            <person name="Malik S.B."/>
            <person name="Logsdon J.M. Jr."/>
            <person name="Henze K."/>
            <person name="Gupta A."/>
            <person name="Wang C.C."/>
            <person name="Dunne R.L."/>
            <person name="Upcroft J.A."/>
            <person name="Upcroft P."/>
            <person name="White O."/>
            <person name="Salzberg S.L."/>
            <person name="Tang P."/>
            <person name="Chiu C.-H."/>
            <person name="Lee Y.-S."/>
            <person name="Embley T.M."/>
            <person name="Coombs G.H."/>
            <person name="Mottram J.C."/>
            <person name="Tachezy J."/>
            <person name="Fraser-Liggett C.M."/>
            <person name="Johnson P.J."/>
        </authorList>
    </citation>
    <scope>NUCLEOTIDE SEQUENCE [LARGE SCALE GENOMIC DNA]</scope>
    <source>
        <strain evidence="3">G3</strain>
    </source>
</reference>
<feature type="domain" description="DUF3447" evidence="2">
    <location>
        <begin position="197"/>
        <end position="272"/>
    </location>
</feature>
<dbReference type="SMR" id="A2E1G0"/>
<organism evidence="3 4">
    <name type="scientific">Trichomonas vaginalis (strain ATCC PRA-98 / G3)</name>
    <dbReference type="NCBI Taxonomy" id="412133"/>
    <lineage>
        <taxon>Eukaryota</taxon>
        <taxon>Metamonada</taxon>
        <taxon>Parabasalia</taxon>
        <taxon>Trichomonadida</taxon>
        <taxon>Trichomonadidae</taxon>
        <taxon>Trichomonas</taxon>
    </lineage>
</organism>
<dbReference type="RefSeq" id="XP_001325750.1">
    <property type="nucleotide sequence ID" value="XM_001325715.1"/>
</dbReference>
<evidence type="ECO:0000313" key="3">
    <source>
        <dbReference type="EMBL" id="EAY13527.1"/>
    </source>
</evidence>
<dbReference type="Pfam" id="PF13606">
    <property type="entry name" value="Ank_3"/>
    <property type="match status" value="1"/>
</dbReference>
<dbReference type="InterPro" id="IPR002110">
    <property type="entry name" value="Ankyrin_rpt"/>
</dbReference>
<feature type="repeat" description="ANK" evidence="1">
    <location>
        <begin position="311"/>
        <end position="343"/>
    </location>
</feature>
<dbReference type="SUPFAM" id="SSF48403">
    <property type="entry name" value="Ankyrin repeat"/>
    <property type="match status" value="1"/>
</dbReference>
<evidence type="ECO:0000313" key="4">
    <source>
        <dbReference type="Proteomes" id="UP000001542"/>
    </source>
</evidence>
<keyword evidence="4" id="KW-1185">Reference proteome</keyword>
<dbReference type="InterPro" id="IPR020683">
    <property type="entry name" value="DUF3447"/>
</dbReference>
<dbReference type="PROSITE" id="PS50297">
    <property type="entry name" value="ANK_REP_REGION"/>
    <property type="match status" value="4"/>
</dbReference>
<dbReference type="PROSITE" id="PS50088">
    <property type="entry name" value="ANK_REPEAT"/>
    <property type="match status" value="4"/>
</dbReference>
<dbReference type="AlphaFoldDB" id="A2E1G0"/>
<sequence>MSEQDIHPNKYGELRSIYKYYIDSYIALYQLKTDKEEELKEIYKMIKTELIDSKKYPPKKIMEDILNIIPYNNCYTKSYLSLAKLISDDYHITEVNSVETISNFLFYKEYGIKLDKSVDFEKIKSENLDIHTENTIYRAIMYNDLETFISFTERYGFDKDQKLESSLYPNSDKEYSLLELCCYHGAVDYFKFLRTKFSSEITENCLKYSFLGENQEIMSECLKYHKPNKECMKYAIISHNIDFVSFLMNEYNIRINLDHCAKYNNLESLLVYFDQTNNVNKCYNISVIFNIPSLCEYFLSNGANINAKYNNGQTALQIASCYAGKEIVELLISRGININKKDNYGKTALHIAVQYNRKEIAEFLISHGININEKDKNGETALHIAVQYNNKEIAELLISHGININEKDENGKTALNIAARYERKEIAELLISHGINMNEKDKNGKTALNIAFQYSHLTEIDIYTHI</sequence>
<dbReference type="SMART" id="SM00248">
    <property type="entry name" value="ANK"/>
    <property type="match status" value="6"/>
</dbReference>
<dbReference type="eggNOG" id="KOG4177">
    <property type="taxonomic scope" value="Eukaryota"/>
</dbReference>
<dbReference type="PANTHER" id="PTHR24182">
    <property type="entry name" value="ANKYRIN REPEAT AND SOCS BOX CONTAINING 4"/>
    <property type="match status" value="1"/>
</dbReference>
<reference evidence="3" key="1">
    <citation type="submission" date="2006-10" db="EMBL/GenBank/DDBJ databases">
        <authorList>
            <person name="Amadeo P."/>
            <person name="Zhao Q."/>
            <person name="Wortman J."/>
            <person name="Fraser-Liggett C."/>
            <person name="Carlton J."/>
        </authorList>
    </citation>
    <scope>NUCLEOTIDE SEQUENCE</scope>
    <source>
        <strain evidence="3">G3</strain>
    </source>
</reference>
<dbReference type="InterPro" id="IPR036770">
    <property type="entry name" value="Ankyrin_rpt-contain_sf"/>
</dbReference>
<dbReference type="KEGG" id="tva:4771506"/>
<protein>
    <recommendedName>
        <fullName evidence="2">DUF3447 domain-containing protein</fullName>
    </recommendedName>
</protein>
<feature type="repeat" description="ANK" evidence="1">
    <location>
        <begin position="410"/>
        <end position="442"/>
    </location>
</feature>
<proteinExistence type="predicted"/>
<dbReference type="Pfam" id="PF11929">
    <property type="entry name" value="DUF3447"/>
    <property type="match status" value="1"/>
</dbReference>
<dbReference type="PANTHER" id="PTHR24182:SF13">
    <property type="entry name" value="LD18443P"/>
    <property type="match status" value="1"/>
</dbReference>
<feature type="repeat" description="ANK" evidence="1">
    <location>
        <begin position="377"/>
        <end position="409"/>
    </location>
</feature>
<name>A2E1G0_TRIV3</name>
<dbReference type="InParanoid" id="A2E1G0"/>
<feature type="repeat" description="ANK" evidence="1">
    <location>
        <begin position="344"/>
        <end position="376"/>
    </location>
</feature>
<gene>
    <name evidence="3" type="ORF">TVAG_343560</name>
</gene>
<evidence type="ECO:0000256" key="1">
    <source>
        <dbReference type="PROSITE-ProRule" id="PRU00023"/>
    </source>
</evidence>